<dbReference type="Gene3D" id="1.25.40.10">
    <property type="entry name" value="Tetratricopeptide repeat domain"/>
    <property type="match status" value="1"/>
</dbReference>
<dbReference type="eggNOG" id="COG3063">
    <property type="taxonomic scope" value="Bacteria"/>
</dbReference>
<proteinExistence type="predicted"/>
<dbReference type="InterPro" id="IPR011990">
    <property type="entry name" value="TPR-like_helical_dom_sf"/>
</dbReference>
<organism evidence="1 2">
    <name type="scientific">Marinobacter lipolyticus SM19</name>
    <dbReference type="NCBI Taxonomy" id="1318628"/>
    <lineage>
        <taxon>Bacteria</taxon>
        <taxon>Pseudomonadati</taxon>
        <taxon>Pseudomonadota</taxon>
        <taxon>Gammaproteobacteria</taxon>
        <taxon>Pseudomonadales</taxon>
        <taxon>Marinobacteraceae</taxon>
        <taxon>Marinobacter</taxon>
    </lineage>
</organism>
<dbReference type="STRING" id="1318628.MARLIPOL_11416"/>
<dbReference type="EMBL" id="ASAD01000011">
    <property type="protein sequence ID" value="EON92228.1"/>
    <property type="molecule type" value="Genomic_DNA"/>
</dbReference>
<dbReference type="Proteomes" id="UP000016540">
    <property type="component" value="Unassembled WGS sequence"/>
</dbReference>
<keyword evidence="2" id="KW-1185">Reference proteome</keyword>
<dbReference type="PATRIC" id="fig|1318628.3.peg.2279"/>
<sequence>MTLETALAAPAAIETEFDDQEILITLPSEALAPDTLPGTAPALADRIQEYLTQARAQGDPRYLGYAQGLFERWPEDRMTDRLKILRATLNQSLHRFEPARVELTAVLNSPNTNQRLASQARLTLANLELVQGHYQSAHAHCRQLANDFPGLIAASCLAQAQARTGNAKTAYESLQAQTHRSLAGDTISRIWAEGTLADIAAQLGKPQAETHWRQVLMLAPDDLYTRTQLADWLLERGKNEAVIELTNAYERVDSLAVIRAIAMKRHQHADADRLSAMLEERFAEARWRGTLLHQRDFARYALDLEEDAETALIHARANWRDQREPLDTRLLLRAARAAGDDSVLADIRAWLEKYNQRDARYPEARS</sequence>
<dbReference type="SUPFAM" id="SSF48452">
    <property type="entry name" value="TPR-like"/>
    <property type="match status" value="1"/>
</dbReference>
<name>R8B0W1_9GAMM</name>
<dbReference type="AlphaFoldDB" id="R8B0W1"/>
<dbReference type="OrthoDB" id="9777400at2"/>
<comment type="caution">
    <text evidence="1">The sequence shown here is derived from an EMBL/GenBank/DDBJ whole genome shotgun (WGS) entry which is preliminary data.</text>
</comment>
<accession>R8B0W1</accession>
<dbReference type="HOGENOM" id="CLU_059885_0_0_6"/>
<evidence type="ECO:0000313" key="2">
    <source>
        <dbReference type="Proteomes" id="UP000016540"/>
    </source>
</evidence>
<evidence type="ECO:0000313" key="1">
    <source>
        <dbReference type="EMBL" id="EON92228.1"/>
    </source>
</evidence>
<gene>
    <name evidence="1" type="ORF">MARLIPOL_11416</name>
</gene>
<reference evidence="1 2" key="1">
    <citation type="journal article" date="2013" name="Genome Announc.">
        <title>Draft Genome Sequence of the Moderately Halophilic Bacterium Marinobacter lipolyticus Strain SM19.</title>
        <authorList>
            <person name="Papke R.T."/>
            <person name="de la Haba R.R."/>
            <person name="Infante-Dominguez C."/>
            <person name="Perez D."/>
            <person name="Sanchez-Porro C."/>
            <person name="Lapierre P."/>
            <person name="Ventosa A."/>
        </authorList>
    </citation>
    <scope>NUCLEOTIDE SEQUENCE [LARGE SCALE GENOMIC DNA]</scope>
    <source>
        <strain evidence="1 2">SM19</strain>
    </source>
</reference>
<protein>
    <submittedName>
        <fullName evidence="1">Uncharacterized protein</fullName>
    </submittedName>
</protein>